<protein>
    <recommendedName>
        <fullName evidence="3">Carboxylic ester hydrolase</fullName>
        <ecNumber evidence="3">3.1.1.-</ecNumber>
    </recommendedName>
</protein>
<dbReference type="InterPro" id="IPR002018">
    <property type="entry name" value="CarbesteraseB"/>
</dbReference>
<dbReference type="Proteomes" id="UP001301152">
    <property type="component" value="Unassembled WGS sequence"/>
</dbReference>
<dbReference type="EMBL" id="JAPIUZ010000001">
    <property type="protein sequence ID" value="MCX2563197.1"/>
    <property type="molecule type" value="Genomic_DNA"/>
</dbReference>
<name>A0ABT3QD23_9PROT</name>
<dbReference type="InterPro" id="IPR006311">
    <property type="entry name" value="TAT_signal"/>
</dbReference>
<dbReference type="PANTHER" id="PTHR11559">
    <property type="entry name" value="CARBOXYLESTERASE"/>
    <property type="match status" value="1"/>
</dbReference>
<evidence type="ECO:0000256" key="1">
    <source>
        <dbReference type="ARBA" id="ARBA00005964"/>
    </source>
</evidence>
<sequence length="531" mass="57372">MTEYGFGRRTFLLAGGACLAGGLGAAAPAPVRQTTAGQVSGCATMQPGVTAWLGIPYAAPPVGNLRWKPPQPVTPWAGVRSCTQFGGSPWAPSGPMESFTPSHMDEDCLNLNVWAPPSDGRLRPVMVWIYGGAFIMGASQDPKYDGARLAADGVVFVSVNYRVGILGSFAHPELAQESPHGVSGNYGLMDQVAALQWVRDNIARFGGDPDNVTIFGQSAGAFSVAYHLVMPASRGLFHRAVAQSGAPLGKPSSYILLGNTKQMEQVGAAYAQSLKAPSLEALRRIPAKDLIKSYGFNWLFYPAVDGWLVPRSPYSMMAEGDCARVPVMAGHNHDEGSLFPPMGGGTQTGLQSAVSDFYGQQRDPLLQVLRQEGYKTPAAMGHQIFGDVVFNWNTIVLSQVMSRHVPSYAYRFDYAHTKPVNPRPAPGQPADAGAFHGAEIGFVLKTHQYEDPVRRSEQEHLMQVVSGYWLNFAKTGSPNGSSLTHWPVYQPAKRLLFSLDAHAQGLSNIDHYDRLVLLGQAMNNRVLEEEG</sequence>
<dbReference type="InterPro" id="IPR050309">
    <property type="entry name" value="Type-B_Carboxylest/Lipase"/>
</dbReference>
<dbReference type="InterPro" id="IPR019826">
    <property type="entry name" value="Carboxylesterase_B_AS"/>
</dbReference>
<accession>A0ABT3QD23</accession>
<keyword evidence="6" id="KW-1185">Reference proteome</keyword>
<proteinExistence type="inferred from homology"/>
<comment type="similarity">
    <text evidence="1 3">Belongs to the type-B carboxylesterase/lipase family.</text>
</comment>
<evidence type="ECO:0000256" key="2">
    <source>
        <dbReference type="ARBA" id="ARBA00022801"/>
    </source>
</evidence>
<dbReference type="PROSITE" id="PS51318">
    <property type="entry name" value="TAT"/>
    <property type="match status" value="1"/>
</dbReference>
<gene>
    <name evidence="5" type="ORF">OQ497_04365</name>
</gene>
<evidence type="ECO:0000259" key="4">
    <source>
        <dbReference type="Pfam" id="PF00135"/>
    </source>
</evidence>
<dbReference type="EC" id="3.1.1.-" evidence="3"/>
<dbReference type="SUPFAM" id="SSF53474">
    <property type="entry name" value="alpha/beta-Hydrolases"/>
    <property type="match status" value="1"/>
</dbReference>
<dbReference type="RefSeq" id="WP_173558979.1">
    <property type="nucleotide sequence ID" value="NZ_JAPIUZ010000001.1"/>
</dbReference>
<keyword evidence="2 3" id="KW-0378">Hydrolase</keyword>
<evidence type="ECO:0000313" key="6">
    <source>
        <dbReference type="Proteomes" id="UP001301152"/>
    </source>
</evidence>
<organism evidence="5 6">
    <name type="scientific">Acetobacter thailandicus</name>
    <dbReference type="NCBI Taxonomy" id="1502842"/>
    <lineage>
        <taxon>Bacteria</taxon>
        <taxon>Pseudomonadati</taxon>
        <taxon>Pseudomonadota</taxon>
        <taxon>Alphaproteobacteria</taxon>
        <taxon>Acetobacterales</taxon>
        <taxon>Acetobacteraceae</taxon>
        <taxon>Acetobacter</taxon>
    </lineage>
</organism>
<comment type="caution">
    <text evidence="5">The sequence shown here is derived from an EMBL/GenBank/DDBJ whole genome shotgun (WGS) entry which is preliminary data.</text>
</comment>
<dbReference type="InterPro" id="IPR029058">
    <property type="entry name" value="AB_hydrolase_fold"/>
</dbReference>
<dbReference type="Gene3D" id="3.40.50.1820">
    <property type="entry name" value="alpha/beta hydrolase"/>
    <property type="match status" value="1"/>
</dbReference>
<dbReference type="PROSITE" id="PS00122">
    <property type="entry name" value="CARBOXYLESTERASE_B_1"/>
    <property type="match status" value="1"/>
</dbReference>
<evidence type="ECO:0000256" key="3">
    <source>
        <dbReference type="RuleBase" id="RU361235"/>
    </source>
</evidence>
<dbReference type="Pfam" id="PF00135">
    <property type="entry name" value="COesterase"/>
    <property type="match status" value="1"/>
</dbReference>
<evidence type="ECO:0000313" key="5">
    <source>
        <dbReference type="EMBL" id="MCX2563197.1"/>
    </source>
</evidence>
<feature type="domain" description="Carboxylesterase type B" evidence="4">
    <location>
        <begin position="30"/>
        <end position="504"/>
    </location>
</feature>
<reference evidence="5 6" key="1">
    <citation type="submission" date="2022-11" db="EMBL/GenBank/DDBJ databases">
        <title>Genome sequencing of Acetobacter type strain.</title>
        <authorList>
            <person name="Heo J."/>
            <person name="Lee D."/>
            <person name="Han B.-H."/>
            <person name="Hong S.-B."/>
            <person name="Kwon S.-W."/>
        </authorList>
    </citation>
    <scope>NUCLEOTIDE SEQUENCE [LARGE SCALE GENOMIC DNA]</scope>
    <source>
        <strain evidence="5 6">KACC 21253</strain>
    </source>
</reference>